<proteinExistence type="predicted"/>
<dbReference type="InterPro" id="IPR007750">
    <property type="entry name" value="DUF674"/>
</dbReference>
<protein>
    <recommendedName>
        <fullName evidence="3">DUF674 family protein</fullName>
    </recommendedName>
</protein>
<dbReference type="PANTHER" id="PTHR33103:SF27">
    <property type="entry name" value="OS04G0594700 PROTEIN"/>
    <property type="match status" value="1"/>
</dbReference>
<dbReference type="Proteomes" id="UP001632038">
    <property type="component" value="Unassembled WGS sequence"/>
</dbReference>
<dbReference type="AlphaFoldDB" id="A0ABD3D0W1"/>
<evidence type="ECO:0008006" key="3">
    <source>
        <dbReference type="Google" id="ProtNLM"/>
    </source>
</evidence>
<name>A0ABD3D0W1_9LAMI</name>
<dbReference type="EMBL" id="JAVIJP010000027">
    <property type="protein sequence ID" value="KAL3635444.1"/>
    <property type="molecule type" value="Genomic_DNA"/>
</dbReference>
<reference evidence="2" key="1">
    <citation type="journal article" date="2024" name="IScience">
        <title>Strigolactones Initiate the Formation of Haustorium-like Structures in Castilleja.</title>
        <authorList>
            <person name="Buerger M."/>
            <person name="Peterson D."/>
            <person name="Chory J."/>
        </authorList>
    </citation>
    <scope>NUCLEOTIDE SEQUENCE [LARGE SCALE GENOMIC DNA]</scope>
</reference>
<evidence type="ECO:0000313" key="2">
    <source>
        <dbReference type="Proteomes" id="UP001632038"/>
    </source>
</evidence>
<dbReference type="PANTHER" id="PTHR33103">
    <property type="entry name" value="OS01G0153900 PROTEIN"/>
    <property type="match status" value="1"/>
</dbReference>
<evidence type="ECO:0000313" key="1">
    <source>
        <dbReference type="EMBL" id="KAL3635444.1"/>
    </source>
</evidence>
<comment type="caution">
    <text evidence="1">The sequence shown here is derived from an EMBL/GenBank/DDBJ whole genome shotgun (WGS) entry which is preliminary data.</text>
</comment>
<sequence length="472" mass="52527">MPNSEDVKFSLKVVTNKQRTKVLYAEVDSDFADIILSFLSLPLGTIVRIFCKHYGDDSPVIGSLTNLYNSLSNLDSDLFCTESCKQMLLNPRKSLKNERCKLKLNVDDTPLTKYLMCPDKGCCRRKPRKVTQNFGLYYDTSKCDCGKSTLSCDVGIVKFAASVDEYNGYVYTKSTAAFIISDDLQIFPSETEYAIRILKNLGITDIDVTELMDVTFGLNQVMDLLKGSLLSKTPLTDIILNKGVLNSIAVKCETCILPVDQAVEKKSSSNDKKMTVKAIMQESTNRLLFVEADGNFVDFLFTFFTIALGTVECLLGSSIGLKNIDNLHRSLGNITDEKYLNTNDIEFMLLKPLLPIGYVSEDKILPLSEETWSHSLSDYSFKSPKGPGNYVKGQKMYMVTDDLTATPLNTSSSISIFKQLKVPLYDIKELELDIGLKEALSILKASLTSTSALTDALMIKPTSIKKPKQEHA</sequence>
<gene>
    <name evidence="1" type="ORF">CASFOL_019991</name>
</gene>
<keyword evidence="2" id="KW-1185">Reference proteome</keyword>
<organism evidence="1 2">
    <name type="scientific">Castilleja foliolosa</name>
    <dbReference type="NCBI Taxonomy" id="1961234"/>
    <lineage>
        <taxon>Eukaryota</taxon>
        <taxon>Viridiplantae</taxon>
        <taxon>Streptophyta</taxon>
        <taxon>Embryophyta</taxon>
        <taxon>Tracheophyta</taxon>
        <taxon>Spermatophyta</taxon>
        <taxon>Magnoliopsida</taxon>
        <taxon>eudicotyledons</taxon>
        <taxon>Gunneridae</taxon>
        <taxon>Pentapetalae</taxon>
        <taxon>asterids</taxon>
        <taxon>lamiids</taxon>
        <taxon>Lamiales</taxon>
        <taxon>Orobanchaceae</taxon>
        <taxon>Pedicularideae</taxon>
        <taxon>Castillejinae</taxon>
        <taxon>Castilleja</taxon>
    </lineage>
</organism>
<dbReference type="Pfam" id="PF05056">
    <property type="entry name" value="DUF674"/>
    <property type="match status" value="1"/>
</dbReference>
<accession>A0ABD3D0W1</accession>